<dbReference type="RefSeq" id="WP_131979881.1">
    <property type="nucleotide sequence ID" value="NZ_SMKL01000007.1"/>
</dbReference>
<reference evidence="3 4" key="1">
    <citation type="submission" date="2019-02" db="EMBL/GenBank/DDBJ databases">
        <title>Draft genome sequences of novel Actinobacteria.</title>
        <authorList>
            <person name="Sahin N."/>
            <person name="Ay H."/>
            <person name="Saygin H."/>
        </authorList>
    </citation>
    <scope>NUCLEOTIDE SEQUENCE [LARGE SCALE GENOMIC DNA]</scope>
    <source>
        <strain evidence="3 4">KC603</strain>
    </source>
</reference>
<name>A0A4R4RUM6_9ACTN</name>
<dbReference type="AlphaFoldDB" id="A0A4R4RUM6"/>
<sequence>MTSTLMPGVVQSRHPTPRLTVSTLMVAGRDDGEPVVFVHGNVSSSVFWQHAMLRLPERFRPVAVDLRGFGGTDTLPVDATRGVRDYADDVAGLLDTLGLDGAHLVGWSMGGAVVLQLLLDTPARYRSVTLVNPVSPYGFGATSGPDGVLVDPSAAGSGGGAANPDFVARLRDGDRSDDGPTSPRPMMLAAYVKPPFVPPPDETEAYVSSMLTTAVGDDHYPGDSVPADAWPGVGPGTRGVLNTMAPTHLRLDGLDAIDPKPPIHWIRGSHDVIVSDTSLFDLAYLGSIGAVPDWPGADVAPPQPMVAQTRAVLDRYRAAGGDTTETVIDDTAHSPHIEKPDEFVAALISGLDRR</sequence>
<proteinExistence type="predicted"/>
<dbReference type="SUPFAM" id="SSF53474">
    <property type="entry name" value="alpha/beta-Hydrolases"/>
    <property type="match status" value="1"/>
</dbReference>
<feature type="region of interest" description="Disordered" evidence="1">
    <location>
        <begin position="153"/>
        <end position="185"/>
    </location>
</feature>
<protein>
    <submittedName>
        <fullName evidence="3">Alpha/beta hydrolase</fullName>
    </submittedName>
</protein>
<organism evidence="3 4">
    <name type="scientific">Jiangella ureilytica</name>
    <dbReference type="NCBI Taxonomy" id="2530374"/>
    <lineage>
        <taxon>Bacteria</taxon>
        <taxon>Bacillati</taxon>
        <taxon>Actinomycetota</taxon>
        <taxon>Actinomycetes</taxon>
        <taxon>Jiangellales</taxon>
        <taxon>Jiangellaceae</taxon>
        <taxon>Jiangella</taxon>
    </lineage>
</organism>
<dbReference type="EMBL" id="SMKL01000007">
    <property type="protein sequence ID" value="TDC53808.1"/>
    <property type="molecule type" value="Genomic_DNA"/>
</dbReference>
<dbReference type="InterPro" id="IPR050266">
    <property type="entry name" value="AB_hydrolase_sf"/>
</dbReference>
<dbReference type="Pfam" id="PF00561">
    <property type="entry name" value="Abhydrolase_1"/>
    <property type="match status" value="1"/>
</dbReference>
<comment type="caution">
    <text evidence="3">The sequence shown here is derived from an EMBL/GenBank/DDBJ whole genome shotgun (WGS) entry which is preliminary data.</text>
</comment>
<keyword evidence="4" id="KW-1185">Reference proteome</keyword>
<evidence type="ECO:0000259" key="2">
    <source>
        <dbReference type="Pfam" id="PF00561"/>
    </source>
</evidence>
<gene>
    <name evidence="3" type="ORF">E1212_04830</name>
</gene>
<keyword evidence="3" id="KW-0378">Hydrolase</keyword>
<dbReference type="OrthoDB" id="2987348at2"/>
<dbReference type="PRINTS" id="PR00111">
    <property type="entry name" value="ABHYDROLASE"/>
</dbReference>
<evidence type="ECO:0000313" key="3">
    <source>
        <dbReference type="EMBL" id="TDC53808.1"/>
    </source>
</evidence>
<dbReference type="InterPro" id="IPR000073">
    <property type="entry name" value="AB_hydrolase_1"/>
</dbReference>
<accession>A0A4R4RUM6</accession>
<dbReference type="Proteomes" id="UP000295621">
    <property type="component" value="Unassembled WGS sequence"/>
</dbReference>
<dbReference type="GO" id="GO:0016787">
    <property type="term" value="F:hydrolase activity"/>
    <property type="evidence" value="ECO:0007669"/>
    <property type="project" value="UniProtKB-KW"/>
</dbReference>
<evidence type="ECO:0000313" key="4">
    <source>
        <dbReference type="Proteomes" id="UP000295621"/>
    </source>
</evidence>
<dbReference type="InterPro" id="IPR029058">
    <property type="entry name" value="AB_hydrolase_fold"/>
</dbReference>
<feature type="compositionally biased region" description="Basic and acidic residues" evidence="1">
    <location>
        <begin position="168"/>
        <end position="178"/>
    </location>
</feature>
<dbReference type="PANTHER" id="PTHR43798:SF33">
    <property type="entry name" value="HYDROLASE, PUTATIVE (AFU_ORTHOLOGUE AFUA_2G14860)-RELATED"/>
    <property type="match status" value="1"/>
</dbReference>
<dbReference type="GO" id="GO:0016020">
    <property type="term" value="C:membrane"/>
    <property type="evidence" value="ECO:0007669"/>
    <property type="project" value="TreeGrafter"/>
</dbReference>
<evidence type="ECO:0000256" key="1">
    <source>
        <dbReference type="SAM" id="MobiDB-lite"/>
    </source>
</evidence>
<dbReference type="PANTHER" id="PTHR43798">
    <property type="entry name" value="MONOACYLGLYCEROL LIPASE"/>
    <property type="match status" value="1"/>
</dbReference>
<feature type="domain" description="AB hydrolase-1" evidence="2">
    <location>
        <begin position="34"/>
        <end position="133"/>
    </location>
</feature>
<dbReference type="Gene3D" id="3.40.50.1820">
    <property type="entry name" value="alpha/beta hydrolase"/>
    <property type="match status" value="1"/>
</dbReference>